<organism evidence="2 3">
    <name type="scientific">Rosa chinensis</name>
    <name type="common">China rose</name>
    <dbReference type="NCBI Taxonomy" id="74649"/>
    <lineage>
        <taxon>Eukaryota</taxon>
        <taxon>Viridiplantae</taxon>
        <taxon>Streptophyta</taxon>
        <taxon>Embryophyta</taxon>
        <taxon>Tracheophyta</taxon>
        <taxon>Spermatophyta</taxon>
        <taxon>Magnoliopsida</taxon>
        <taxon>eudicotyledons</taxon>
        <taxon>Gunneridae</taxon>
        <taxon>Pentapetalae</taxon>
        <taxon>rosids</taxon>
        <taxon>fabids</taxon>
        <taxon>Rosales</taxon>
        <taxon>Rosaceae</taxon>
        <taxon>Rosoideae</taxon>
        <taxon>Rosoideae incertae sedis</taxon>
        <taxon>Rosa</taxon>
    </lineage>
</organism>
<protein>
    <submittedName>
        <fullName evidence="2">Uncharacterized protein</fullName>
    </submittedName>
</protein>
<dbReference type="AlphaFoldDB" id="A0A2P6QD91"/>
<sequence length="143" mass="16125">MNLRMLKNGIRCPTATVDTKAEETMMKEKMWYVISQNEPSLLPIPLASKLLTKDCMACVDLLEVMLVEHLRRSQVEERREEQKEQTYYISGGRSRRKKRGATGASISSGRSGQAIINSPIITVSVSSTLMFLSLMQCKTINCH</sequence>
<proteinExistence type="predicted"/>
<keyword evidence="3" id="KW-1185">Reference proteome</keyword>
<evidence type="ECO:0000256" key="1">
    <source>
        <dbReference type="SAM" id="MobiDB-lite"/>
    </source>
</evidence>
<evidence type="ECO:0000313" key="3">
    <source>
        <dbReference type="Proteomes" id="UP000238479"/>
    </source>
</evidence>
<name>A0A2P6QD91_ROSCH</name>
<evidence type="ECO:0000313" key="2">
    <source>
        <dbReference type="EMBL" id="PRQ32150.1"/>
    </source>
</evidence>
<dbReference type="Proteomes" id="UP000238479">
    <property type="component" value="Chromosome 5"/>
</dbReference>
<dbReference type="STRING" id="74649.A0A2P6QD91"/>
<dbReference type="EMBL" id="PDCK01000043">
    <property type="protein sequence ID" value="PRQ32150.1"/>
    <property type="molecule type" value="Genomic_DNA"/>
</dbReference>
<comment type="caution">
    <text evidence="2">The sequence shown here is derived from an EMBL/GenBank/DDBJ whole genome shotgun (WGS) entry which is preliminary data.</text>
</comment>
<dbReference type="Gramene" id="PRQ32150">
    <property type="protein sequence ID" value="PRQ32150"/>
    <property type="gene ID" value="RchiOBHm_Chr5g0043171"/>
</dbReference>
<reference evidence="2 3" key="1">
    <citation type="journal article" date="2018" name="Nat. Genet.">
        <title>The Rosa genome provides new insights in the design of modern roses.</title>
        <authorList>
            <person name="Bendahmane M."/>
        </authorList>
    </citation>
    <scope>NUCLEOTIDE SEQUENCE [LARGE SCALE GENOMIC DNA]</scope>
    <source>
        <strain evidence="3">cv. Old Blush</strain>
    </source>
</reference>
<accession>A0A2P6QD91</accession>
<feature type="region of interest" description="Disordered" evidence="1">
    <location>
        <begin position="91"/>
        <end position="110"/>
    </location>
</feature>
<gene>
    <name evidence="2" type="ORF">RchiOBHm_Chr5g0043171</name>
</gene>